<dbReference type="AlphaFoldDB" id="A0A4Q4L3P5"/>
<dbReference type="EMBL" id="SEUB01000005">
    <property type="protein sequence ID" value="RYM41450.1"/>
    <property type="molecule type" value="Genomic_DNA"/>
</dbReference>
<dbReference type="Proteomes" id="UP000291107">
    <property type="component" value="Unassembled WGS sequence"/>
</dbReference>
<protein>
    <submittedName>
        <fullName evidence="1">Uncharacterized protein</fullName>
    </submittedName>
</protein>
<sequence>MEEIIEPKAIELSPPYAPEMIDLNPADENAHGGVSIEDGTAEVGFEVIMLAYLHQTEGDGLRLYRNDELVANTTIKKGEEAVDTSLFIPARRFLSGLNKVRFGIKRSSQAEVPTPDLVLFYRSAPPGGTPPVMTLKASHTSVGPDEADKFVLTVAYNKANWYDRIHVDCAGETVSHQLVPQPTSPLPPVPASIEIPIARAVLEQAGDSAEFKFTFFVTDYLTNSSPTSLPLPIDVHLQRRQLPVAVLREILADNSDNPAEVDLGKMNGGPLWALLYLADTIWQPQDFIHLKFTSVVSGEVAEHEETLPKKELLTQFNWKIPNPNVKPDSDVEMFYEQIRDGKVVGRSITAVAKVTGEPTIEPPSGKETWENEPVNTTFPLHIPVTIKSGLTVTSLSPIGNCFISAPKQLLVAKHCGFSWKDQGKTKVTVLLTSFWHNVGNTVSSHDINGHTIQTFNTSDAPIIFIGSPNRLIHSITIKASDQEPDIGGFCTEIAWE</sequence>
<name>A0A4Q4L3P5_9PSED</name>
<evidence type="ECO:0000313" key="1">
    <source>
        <dbReference type="EMBL" id="RYM41450.1"/>
    </source>
</evidence>
<accession>A0A4Q4L3P5</accession>
<comment type="caution">
    <text evidence="1">The sequence shown here is derived from an EMBL/GenBank/DDBJ whole genome shotgun (WGS) entry which is preliminary data.</text>
</comment>
<evidence type="ECO:0000313" key="2">
    <source>
        <dbReference type="Proteomes" id="UP000291107"/>
    </source>
</evidence>
<dbReference type="RefSeq" id="WP_129999036.1">
    <property type="nucleotide sequence ID" value="NZ_SEUB01000005.1"/>
</dbReference>
<proteinExistence type="predicted"/>
<reference evidence="1 2" key="1">
    <citation type="submission" date="2019-02" db="EMBL/GenBank/DDBJ databases">
        <title>Genome of Pseudomonas korensis isolated from heavy metal contaminated environment.</title>
        <authorList>
            <person name="Ayangbenro A.S."/>
            <person name="Babalola O."/>
        </authorList>
    </citation>
    <scope>NUCLEOTIDE SEQUENCE [LARGE SCALE GENOMIC DNA]</scope>
    <source>
        <strain evidence="1 2">AB36</strain>
    </source>
</reference>
<organism evidence="1 2">
    <name type="scientific">Pseudomonas koreensis</name>
    <dbReference type="NCBI Taxonomy" id="198620"/>
    <lineage>
        <taxon>Bacteria</taxon>
        <taxon>Pseudomonadati</taxon>
        <taxon>Pseudomonadota</taxon>
        <taxon>Gammaproteobacteria</taxon>
        <taxon>Pseudomonadales</taxon>
        <taxon>Pseudomonadaceae</taxon>
        <taxon>Pseudomonas</taxon>
    </lineage>
</organism>
<gene>
    <name evidence="1" type="ORF">EVS84_16330</name>
</gene>